<dbReference type="Pfam" id="PF03101">
    <property type="entry name" value="FAR1"/>
    <property type="match status" value="1"/>
</dbReference>
<feature type="domain" description="SWIM-type" evidence="3">
    <location>
        <begin position="593"/>
        <end position="629"/>
    </location>
</feature>
<dbReference type="Proteomes" id="UP000077755">
    <property type="component" value="Chromosome 2"/>
</dbReference>
<evidence type="ECO:0000256" key="1">
    <source>
        <dbReference type="PROSITE-ProRule" id="PRU00325"/>
    </source>
</evidence>
<dbReference type="InterPro" id="IPR004330">
    <property type="entry name" value="FAR1_DNA_bnd_dom"/>
</dbReference>
<dbReference type="InterPro" id="IPR018289">
    <property type="entry name" value="MULE_transposase_dom"/>
</dbReference>
<dbReference type="PROSITE" id="PS50966">
    <property type="entry name" value="ZF_SWIM"/>
    <property type="match status" value="1"/>
</dbReference>
<keyword evidence="1" id="KW-0863">Zinc-finger</keyword>
<name>A0AAF0WF06_DAUCS</name>
<dbReference type="PANTHER" id="PTHR47718:SF18">
    <property type="entry name" value="PROTEIN FAR1-RELATED SEQUENCE 5-LIKE"/>
    <property type="match status" value="1"/>
</dbReference>
<evidence type="ECO:0000313" key="5">
    <source>
        <dbReference type="Proteomes" id="UP000077755"/>
    </source>
</evidence>
<gene>
    <name evidence="4" type="ORF">DCAR_0206152</name>
</gene>
<dbReference type="Pfam" id="PF10551">
    <property type="entry name" value="MULE"/>
    <property type="match status" value="1"/>
</dbReference>
<sequence>MASSSNQGNLHNSCNRYSDLQVDSTANNNDFTVECARDDEVENFIEGFDDSFSSSSGLWIPKVDDNKVKPYSGQIFRDIETCFKFYAEYGRQGGFDIRKSSQKVRDGIVVYKYFVCSKGGNHETSMSKESDSNSDLSLVSSTAGVDVRRRRRTVTKKCQCEAKVQLKYGGFNQYIISCFVEGHNHPLASTSGKQFLRINRTISSLQRRFILDAAKSNIGAHRAHSLYKSIAGSYTDIGATATDFQNWVRDIKLYIGKHDADMLLQKFQNKRETSDAGFSYEYETDSDGHLTRLFWADIPGRQSYEVFGDVVSFDATYRTNKYGMVFVPFIGVDNHWKSVTFASALLNHEDSTNFTWVCEMFLKVFQQAPKCIITDQCPAMKVAINKIFPNSIHRYCMWHIMQKFTAKVGPVFCAESGFMEKLNKFVWSSHLTISEFEQGWNSVLDEFGLSEHVWLNEMYLMRESWIPAFFRDKPMGALLRTTSRSESSNFFFNHFVQRGDTLSEFYICYESAIEKQIYENKKLNDGDRCIPKTITEKEIEKEAAQLYTRTMFYKVQKQIKASCFHISLAGQPIVADGVSTYIVRDKTYDEKYFEVQFSFLTNNVDCSCKLFTRVGYLCRHCFYCLGLWGVERIPHQYLCSRWMRNAEDRFCKSKFSDVMESTNVQNIRDMSKKVWTVFQGCIEYVSNNGDGMQFLFDEMNSLKIRVEEKFESSRATKEDMLEECFGVRPSTITTVHPPLQSNNKGSRKRLVGPAEKSCDGKKRKLRVCKFCMLEGYHDSRTCPKKKMQNPIMQAANNSVDNISTNQTINTGIIS</sequence>
<evidence type="ECO:0000313" key="4">
    <source>
        <dbReference type="EMBL" id="WOG86933.1"/>
    </source>
</evidence>
<reference evidence="4" key="2">
    <citation type="submission" date="2022-03" db="EMBL/GenBank/DDBJ databases">
        <title>Draft title - Genomic analysis of global carrot germplasm unveils the trajectory of domestication and the origin of high carotenoid orange carrot.</title>
        <authorList>
            <person name="Iorizzo M."/>
            <person name="Ellison S."/>
            <person name="Senalik D."/>
            <person name="Macko-Podgorni A."/>
            <person name="Grzebelus D."/>
            <person name="Bostan H."/>
            <person name="Rolling W."/>
            <person name="Curaba J."/>
            <person name="Simon P."/>
        </authorList>
    </citation>
    <scope>NUCLEOTIDE SEQUENCE</scope>
    <source>
        <tissue evidence="4">Leaf</tissue>
    </source>
</reference>
<dbReference type="GO" id="GO:0008270">
    <property type="term" value="F:zinc ion binding"/>
    <property type="evidence" value="ECO:0007669"/>
    <property type="project" value="UniProtKB-KW"/>
</dbReference>
<accession>A0AAF0WF06</accession>
<evidence type="ECO:0000259" key="3">
    <source>
        <dbReference type="PROSITE" id="PS50966"/>
    </source>
</evidence>
<dbReference type="AlphaFoldDB" id="A0AAF0WF06"/>
<dbReference type="KEGG" id="dcr:108201079"/>
<organism evidence="4 5">
    <name type="scientific">Daucus carota subsp. sativus</name>
    <name type="common">Carrot</name>
    <dbReference type="NCBI Taxonomy" id="79200"/>
    <lineage>
        <taxon>Eukaryota</taxon>
        <taxon>Viridiplantae</taxon>
        <taxon>Streptophyta</taxon>
        <taxon>Embryophyta</taxon>
        <taxon>Tracheophyta</taxon>
        <taxon>Spermatophyta</taxon>
        <taxon>Magnoliopsida</taxon>
        <taxon>eudicotyledons</taxon>
        <taxon>Gunneridae</taxon>
        <taxon>Pentapetalae</taxon>
        <taxon>asterids</taxon>
        <taxon>campanulids</taxon>
        <taxon>Apiales</taxon>
        <taxon>Apiaceae</taxon>
        <taxon>Apioideae</taxon>
        <taxon>Scandiceae</taxon>
        <taxon>Daucinae</taxon>
        <taxon>Daucus</taxon>
        <taxon>Daucus sect. Daucus</taxon>
    </lineage>
</organism>
<feature type="region of interest" description="Disordered" evidence="2">
    <location>
        <begin position="736"/>
        <end position="755"/>
    </location>
</feature>
<protein>
    <recommendedName>
        <fullName evidence="3">SWIM-type domain-containing protein</fullName>
    </recommendedName>
</protein>
<keyword evidence="1" id="KW-0479">Metal-binding</keyword>
<dbReference type="PANTHER" id="PTHR47718">
    <property type="entry name" value="OS01G0519700 PROTEIN"/>
    <property type="match status" value="1"/>
</dbReference>
<dbReference type="InterPro" id="IPR007527">
    <property type="entry name" value="Znf_SWIM"/>
</dbReference>
<proteinExistence type="predicted"/>
<dbReference type="EMBL" id="CP093344">
    <property type="protein sequence ID" value="WOG86933.1"/>
    <property type="molecule type" value="Genomic_DNA"/>
</dbReference>
<keyword evidence="1" id="KW-0862">Zinc</keyword>
<reference evidence="4" key="1">
    <citation type="journal article" date="2016" name="Nat. Genet.">
        <title>A high-quality carrot genome assembly provides new insights into carotenoid accumulation and asterid genome evolution.</title>
        <authorList>
            <person name="Iorizzo M."/>
            <person name="Ellison S."/>
            <person name="Senalik D."/>
            <person name="Zeng P."/>
            <person name="Satapoomin P."/>
            <person name="Huang J."/>
            <person name="Bowman M."/>
            <person name="Iovene M."/>
            <person name="Sanseverino W."/>
            <person name="Cavagnaro P."/>
            <person name="Yildiz M."/>
            <person name="Macko-Podgorni A."/>
            <person name="Moranska E."/>
            <person name="Grzebelus E."/>
            <person name="Grzebelus D."/>
            <person name="Ashrafi H."/>
            <person name="Zheng Z."/>
            <person name="Cheng S."/>
            <person name="Spooner D."/>
            <person name="Van Deynze A."/>
            <person name="Simon P."/>
        </authorList>
    </citation>
    <scope>NUCLEOTIDE SEQUENCE</scope>
    <source>
        <tissue evidence="4">Leaf</tissue>
    </source>
</reference>
<keyword evidence="5" id="KW-1185">Reference proteome</keyword>
<evidence type="ECO:0000256" key="2">
    <source>
        <dbReference type="SAM" id="MobiDB-lite"/>
    </source>
</evidence>